<proteinExistence type="predicted"/>
<keyword evidence="3" id="KW-0804">Transcription</keyword>
<dbReference type="SMART" id="SM00398">
    <property type="entry name" value="HMG"/>
    <property type="match status" value="1"/>
</dbReference>
<reference evidence="7 8" key="1">
    <citation type="submission" date="2018-12" db="EMBL/GenBank/DDBJ databases">
        <title>Draft genome sequence of Xylaria grammica IHI A82.</title>
        <authorList>
            <person name="Buettner E."/>
            <person name="Kellner H."/>
        </authorList>
    </citation>
    <scope>NUCLEOTIDE SEQUENCE [LARGE SCALE GENOMIC DNA]</scope>
    <source>
        <strain evidence="7 8">IHI A82</strain>
    </source>
</reference>
<feature type="compositionally biased region" description="Basic residues" evidence="5">
    <location>
        <begin position="287"/>
        <end position="300"/>
    </location>
</feature>
<keyword evidence="8" id="KW-1185">Reference proteome</keyword>
<name>A0A439DCD9_9PEZI</name>
<dbReference type="PROSITE" id="PS50118">
    <property type="entry name" value="HMG_BOX_2"/>
    <property type="match status" value="1"/>
</dbReference>
<evidence type="ECO:0000256" key="5">
    <source>
        <dbReference type="SAM" id="MobiDB-lite"/>
    </source>
</evidence>
<dbReference type="GO" id="GO:0001228">
    <property type="term" value="F:DNA-binding transcription activator activity, RNA polymerase II-specific"/>
    <property type="evidence" value="ECO:0007669"/>
    <property type="project" value="TreeGrafter"/>
</dbReference>
<sequence>MLESIDSIVTALWDQAVLQLDAHTNSRNIKLSSNNFHTLGEIGEQYFKRQASLLLNGPAEFYTDASNSNRFYLGISTEFVQQFGFTIQQSLGNRLPALFPPSGQPIIGMPPSQPASALQHAAPSFQMSSSEFSYETPTCAPQYPISSPEPLGTMCSTPGPSSALKRTISMANAINGQPLQGWVPTNTHPQNSPDGANENREDDDNDDEDYNEENHIKRPPNSWILFRQAHHAIIMQQYPKIHNSQVSKIISAKWKSMSKVEKKPWFDLAVVKAEEHKQLHPGYKYKPNMKKSKAGAKRAKTKDQAQSADSMEFFNMDIYQNIPGQSPAAQAFVPPSATEQTGPPGASAENGNNQNLADQIFALNVTPDGAQNGDNQNLLGPAFAPQMAPDQAALNYNDTQNAFCLPQMNEQEQQPYHLGGFSDAMPYPQGVGEFISPFETQFLNFN</sequence>
<gene>
    <name evidence="7" type="ORF">EKO27_g3054</name>
</gene>
<dbReference type="STRING" id="363999.A0A439DCD9"/>
<accession>A0A439DCD9</accession>
<feature type="region of interest" description="Disordered" evidence="5">
    <location>
        <begin position="177"/>
        <end position="216"/>
    </location>
</feature>
<dbReference type="PANTHER" id="PTHR10270">
    <property type="entry name" value="SOX TRANSCRIPTION FACTOR"/>
    <property type="match status" value="1"/>
</dbReference>
<dbReference type="GO" id="GO:0000122">
    <property type="term" value="P:negative regulation of transcription by RNA polymerase II"/>
    <property type="evidence" value="ECO:0007669"/>
    <property type="project" value="TreeGrafter"/>
</dbReference>
<evidence type="ECO:0000256" key="1">
    <source>
        <dbReference type="ARBA" id="ARBA00023015"/>
    </source>
</evidence>
<dbReference type="EMBL" id="RYZI01000062">
    <property type="protein sequence ID" value="RWA12053.1"/>
    <property type="molecule type" value="Genomic_DNA"/>
</dbReference>
<evidence type="ECO:0000259" key="6">
    <source>
        <dbReference type="PROSITE" id="PS50118"/>
    </source>
</evidence>
<evidence type="ECO:0000313" key="7">
    <source>
        <dbReference type="EMBL" id="RWA12053.1"/>
    </source>
</evidence>
<protein>
    <recommendedName>
        <fullName evidence="6">HMG box domain-containing protein</fullName>
    </recommendedName>
</protein>
<dbReference type="Pfam" id="PF00505">
    <property type="entry name" value="HMG_box"/>
    <property type="match status" value="1"/>
</dbReference>
<dbReference type="InterPro" id="IPR036910">
    <property type="entry name" value="HMG_box_dom_sf"/>
</dbReference>
<feature type="compositionally biased region" description="Polar residues" evidence="5">
    <location>
        <begin position="177"/>
        <end position="194"/>
    </location>
</feature>
<dbReference type="Proteomes" id="UP000286045">
    <property type="component" value="Unassembled WGS sequence"/>
</dbReference>
<dbReference type="GO" id="GO:0005634">
    <property type="term" value="C:nucleus"/>
    <property type="evidence" value="ECO:0007669"/>
    <property type="project" value="UniProtKB-UniRule"/>
</dbReference>
<feature type="region of interest" description="Disordered" evidence="5">
    <location>
        <begin position="282"/>
        <end position="307"/>
    </location>
</feature>
<dbReference type="FunFam" id="1.10.30.10:FF:000041">
    <property type="entry name" value="HMG box family protein"/>
    <property type="match status" value="1"/>
</dbReference>
<dbReference type="SUPFAM" id="SSF47095">
    <property type="entry name" value="HMG-box"/>
    <property type="match status" value="1"/>
</dbReference>
<dbReference type="InterPro" id="IPR050140">
    <property type="entry name" value="SRY-related_HMG-box_TF-like"/>
</dbReference>
<feature type="compositionally biased region" description="Acidic residues" evidence="5">
    <location>
        <begin position="200"/>
        <end position="211"/>
    </location>
</feature>
<keyword evidence="2 4" id="KW-0238">DNA-binding</keyword>
<evidence type="ECO:0000256" key="3">
    <source>
        <dbReference type="ARBA" id="ARBA00023163"/>
    </source>
</evidence>
<dbReference type="AlphaFoldDB" id="A0A439DCD9"/>
<feature type="DNA-binding region" description="HMG box" evidence="4">
    <location>
        <begin position="216"/>
        <end position="284"/>
    </location>
</feature>
<dbReference type="PANTHER" id="PTHR10270:SF161">
    <property type="entry name" value="SEX-DETERMINING REGION Y PROTEIN"/>
    <property type="match status" value="1"/>
</dbReference>
<evidence type="ECO:0000313" key="8">
    <source>
        <dbReference type="Proteomes" id="UP000286045"/>
    </source>
</evidence>
<comment type="caution">
    <text evidence="7">The sequence shown here is derived from an EMBL/GenBank/DDBJ whole genome shotgun (WGS) entry which is preliminary data.</text>
</comment>
<keyword evidence="1" id="KW-0805">Transcription regulation</keyword>
<organism evidence="7 8">
    <name type="scientific">Xylaria grammica</name>
    <dbReference type="NCBI Taxonomy" id="363999"/>
    <lineage>
        <taxon>Eukaryota</taxon>
        <taxon>Fungi</taxon>
        <taxon>Dikarya</taxon>
        <taxon>Ascomycota</taxon>
        <taxon>Pezizomycotina</taxon>
        <taxon>Sordariomycetes</taxon>
        <taxon>Xylariomycetidae</taxon>
        <taxon>Xylariales</taxon>
        <taxon>Xylariaceae</taxon>
        <taxon>Xylaria</taxon>
    </lineage>
</organism>
<evidence type="ECO:0000256" key="2">
    <source>
        <dbReference type="ARBA" id="ARBA00023125"/>
    </source>
</evidence>
<keyword evidence="4" id="KW-0539">Nucleus</keyword>
<feature type="region of interest" description="Disordered" evidence="5">
    <location>
        <begin position="326"/>
        <end position="352"/>
    </location>
</feature>
<dbReference type="CDD" id="cd01389">
    <property type="entry name" value="HMG-box_ROX1-like"/>
    <property type="match status" value="1"/>
</dbReference>
<dbReference type="InterPro" id="IPR009071">
    <property type="entry name" value="HMG_box_dom"/>
</dbReference>
<dbReference type="GO" id="GO:0030154">
    <property type="term" value="P:cell differentiation"/>
    <property type="evidence" value="ECO:0007669"/>
    <property type="project" value="TreeGrafter"/>
</dbReference>
<feature type="domain" description="HMG box" evidence="6">
    <location>
        <begin position="216"/>
        <end position="284"/>
    </location>
</feature>
<evidence type="ECO:0000256" key="4">
    <source>
        <dbReference type="PROSITE-ProRule" id="PRU00267"/>
    </source>
</evidence>
<dbReference type="GO" id="GO:0000978">
    <property type="term" value="F:RNA polymerase II cis-regulatory region sequence-specific DNA binding"/>
    <property type="evidence" value="ECO:0007669"/>
    <property type="project" value="TreeGrafter"/>
</dbReference>
<dbReference type="Gene3D" id="1.10.30.10">
    <property type="entry name" value="High mobility group box domain"/>
    <property type="match status" value="1"/>
</dbReference>